<reference evidence="3" key="2">
    <citation type="journal article" date="2021" name="PeerJ">
        <title>Extensive microbial diversity within the chicken gut microbiome revealed by metagenomics and culture.</title>
        <authorList>
            <person name="Gilroy R."/>
            <person name="Ravi A."/>
            <person name="Getino M."/>
            <person name="Pursley I."/>
            <person name="Horton D.L."/>
            <person name="Alikhan N.F."/>
            <person name="Baker D."/>
            <person name="Gharbi K."/>
            <person name="Hall N."/>
            <person name="Watson M."/>
            <person name="Adriaenssens E.M."/>
            <person name="Foster-Nyarko E."/>
            <person name="Jarju S."/>
            <person name="Secka A."/>
            <person name="Antonio M."/>
            <person name="Oren A."/>
            <person name="Chaudhuri R.R."/>
            <person name="La Ragione R."/>
            <person name="Hildebrand F."/>
            <person name="Pallen M.J."/>
        </authorList>
    </citation>
    <scope>NUCLEOTIDE SEQUENCE</scope>
    <source>
        <strain evidence="3">13766</strain>
    </source>
</reference>
<sequence>MNENTPSSVQWNDNPNGTVTFATDVVAKMANLAATEVEGVASMTTGNSTIADIFTRRTQNFTKGVKIAIENNRVLVDVSIVVEYGNPVPDVAKGIQENVKKAIETMSGLDVQSVDVHVLGVSFEKENKAALELEARQQRMLEEQQQQHSSEAQGEPPRADGEGEETPEEDLEIAEEFPDAPEPAGDEEIEVEVEDDAEPGKGDVL</sequence>
<evidence type="ECO:0000256" key="2">
    <source>
        <dbReference type="SAM" id="MobiDB-lite"/>
    </source>
</evidence>
<gene>
    <name evidence="3" type="ORF">IAA84_01910</name>
</gene>
<name>A0A9D1K6B9_9FIRM</name>
<protein>
    <submittedName>
        <fullName evidence="3">Asp23/Gls24 family envelope stress response protein</fullName>
    </submittedName>
</protein>
<organism evidence="3 4">
    <name type="scientific">Candidatus Alectryocaccomicrobium excrementavium</name>
    <dbReference type="NCBI Taxonomy" id="2840668"/>
    <lineage>
        <taxon>Bacteria</taxon>
        <taxon>Bacillati</taxon>
        <taxon>Bacillota</taxon>
        <taxon>Clostridia</taxon>
        <taxon>Candidatus Alectryocaccomicrobium</taxon>
    </lineage>
</organism>
<dbReference type="AlphaFoldDB" id="A0A9D1K6B9"/>
<proteinExistence type="inferred from homology"/>
<evidence type="ECO:0000313" key="3">
    <source>
        <dbReference type="EMBL" id="HIS91753.1"/>
    </source>
</evidence>
<dbReference type="Pfam" id="PF03780">
    <property type="entry name" value="Asp23"/>
    <property type="match status" value="1"/>
</dbReference>
<dbReference type="InterPro" id="IPR005531">
    <property type="entry name" value="Asp23"/>
</dbReference>
<feature type="region of interest" description="Disordered" evidence="2">
    <location>
        <begin position="140"/>
        <end position="205"/>
    </location>
</feature>
<comment type="similarity">
    <text evidence="1">Belongs to the asp23 family.</text>
</comment>
<comment type="caution">
    <text evidence="3">The sequence shown here is derived from an EMBL/GenBank/DDBJ whole genome shotgun (WGS) entry which is preliminary data.</text>
</comment>
<evidence type="ECO:0000256" key="1">
    <source>
        <dbReference type="ARBA" id="ARBA00005721"/>
    </source>
</evidence>
<accession>A0A9D1K6B9</accession>
<reference evidence="3" key="1">
    <citation type="submission" date="2020-10" db="EMBL/GenBank/DDBJ databases">
        <authorList>
            <person name="Gilroy R."/>
        </authorList>
    </citation>
    <scope>NUCLEOTIDE SEQUENCE</scope>
    <source>
        <strain evidence="3">13766</strain>
    </source>
</reference>
<dbReference type="Proteomes" id="UP000824140">
    <property type="component" value="Unassembled WGS sequence"/>
</dbReference>
<evidence type="ECO:0000313" key="4">
    <source>
        <dbReference type="Proteomes" id="UP000824140"/>
    </source>
</evidence>
<dbReference type="EMBL" id="DVJN01000036">
    <property type="protein sequence ID" value="HIS91753.1"/>
    <property type="molecule type" value="Genomic_DNA"/>
</dbReference>
<feature type="compositionally biased region" description="Acidic residues" evidence="2">
    <location>
        <begin position="162"/>
        <end position="197"/>
    </location>
</feature>
<dbReference type="PANTHER" id="PTHR34297">
    <property type="entry name" value="HYPOTHETICAL CYTOSOLIC PROTEIN-RELATED"/>
    <property type="match status" value="1"/>
</dbReference>
<feature type="compositionally biased region" description="Low complexity" evidence="2">
    <location>
        <begin position="143"/>
        <end position="155"/>
    </location>
</feature>